<dbReference type="RefSeq" id="WP_307375781.1">
    <property type="nucleotide sequence ID" value="NZ_JAUSUW010000013.1"/>
</dbReference>
<evidence type="ECO:0000313" key="4">
    <source>
        <dbReference type="Proteomes" id="UP001238496"/>
    </source>
</evidence>
<dbReference type="Proteomes" id="UP001238496">
    <property type="component" value="Unassembled WGS sequence"/>
</dbReference>
<feature type="compositionally biased region" description="Pro residues" evidence="1">
    <location>
        <begin position="44"/>
        <end position="57"/>
    </location>
</feature>
<dbReference type="InterPro" id="IPR011990">
    <property type="entry name" value="TPR-like_helical_dom_sf"/>
</dbReference>
<accession>A0ABU0GBQ5</accession>
<evidence type="ECO:0000256" key="2">
    <source>
        <dbReference type="SAM" id="SignalP"/>
    </source>
</evidence>
<dbReference type="SUPFAM" id="SSF48452">
    <property type="entry name" value="TPR-like"/>
    <property type="match status" value="2"/>
</dbReference>
<feature type="chain" id="PRO_5046982184" evidence="2">
    <location>
        <begin position="28"/>
        <end position="683"/>
    </location>
</feature>
<sequence length="683" mass="75764">MMRSTFAAALCASTILATLLLAVPSRATPLVAPRAASTMAAPTPDLPAQPATPPTAPKPDTVDLAALYYYARSGESARVEAETRRLELKFPGFTIPTDLYAPENGDQVDETTLWQLYERDDYAGIDQEISRIAAANPGWEPSADFRAKLERRKMRLAMTTAHTARDFATVIREGANLDATQEAEIDLLWMLIDAYRANGMHEPLTMLYRGILFRPPEKTLSDDLILTTLRKAMQDVPAAQLREAIQILSSKPDLALAMTALRLDLMRREIGDYVADASGMSIPTAETISAIRQVAEMERNPKDLGLMGWYALKSDKPEEAARWFEQMMQHGANAEAVRGLAVSLGHRGKEDQAFTFVSSHLELLQDDDAFLLDQLSYPFRSEVRTDLEDRVVTRYSEAIQKTESADHARLLGWYAYNSRQFEPARAWFTRAFEWKPEADSLKGLVLSATRLGQKAEVSDLREKHAGAYAAVFDEIRSALEPKGKGGKPVSAPTGVQPRYASSLQKKDYGACISELRTLEAKAALRPDAVVIKGWCLLGLNHLAEARQAFMQGLADGGGKSDDAAYGLGLTLLRSNLTDDAEALLMRQNLTPLRERELRAEMLWQKARAAFDRKQYRQTLDALNARLQIMPEPVGISQMRAWSHYHLGNLAQSRAIFAQLNQVVADPANSRGIAAINERMGITR</sequence>
<organism evidence="3 4">
    <name type="scientific">Peteryoungia aggregata LMG 23059</name>
    <dbReference type="NCBI Taxonomy" id="1368425"/>
    <lineage>
        <taxon>Bacteria</taxon>
        <taxon>Pseudomonadati</taxon>
        <taxon>Pseudomonadota</taxon>
        <taxon>Alphaproteobacteria</taxon>
        <taxon>Hyphomicrobiales</taxon>
        <taxon>Rhizobiaceae</taxon>
        <taxon>Peteryoungia</taxon>
    </lineage>
</organism>
<protein>
    <submittedName>
        <fullName evidence="3">Tetratricopeptide (TPR) repeat protein</fullName>
    </submittedName>
</protein>
<evidence type="ECO:0000313" key="3">
    <source>
        <dbReference type="EMBL" id="MDQ0422790.1"/>
    </source>
</evidence>
<feature type="region of interest" description="Disordered" evidence="1">
    <location>
        <begin position="36"/>
        <end position="58"/>
    </location>
</feature>
<keyword evidence="2" id="KW-0732">Signal</keyword>
<proteinExistence type="predicted"/>
<dbReference type="Gene3D" id="1.25.40.10">
    <property type="entry name" value="Tetratricopeptide repeat domain"/>
    <property type="match status" value="2"/>
</dbReference>
<reference evidence="3 4" key="1">
    <citation type="submission" date="2023-07" db="EMBL/GenBank/DDBJ databases">
        <title>Genomic Encyclopedia of Type Strains, Phase IV (KMG-IV): sequencing the most valuable type-strain genomes for metagenomic binning, comparative biology and taxonomic classification.</title>
        <authorList>
            <person name="Goeker M."/>
        </authorList>
    </citation>
    <scope>NUCLEOTIDE SEQUENCE [LARGE SCALE GENOMIC DNA]</scope>
    <source>
        <strain evidence="3 4">DSM 1111</strain>
    </source>
</reference>
<comment type="caution">
    <text evidence="3">The sequence shown here is derived from an EMBL/GenBank/DDBJ whole genome shotgun (WGS) entry which is preliminary data.</text>
</comment>
<dbReference type="EMBL" id="JAUSUW010000013">
    <property type="protein sequence ID" value="MDQ0422790.1"/>
    <property type="molecule type" value="Genomic_DNA"/>
</dbReference>
<gene>
    <name evidence="3" type="ORF">J2045_003840</name>
</gene>
<name>A0ABU0GBQ5_9HYPH</name>
<evidence type="ECO:0000256" key="1">
    <source>
        <dbReference type="SAM" id="MobiDB-lite"/>
    </source>
</evidence>
<keyword evidence="4" id="KW-1185">Reference proteome</keyword>
<feature type="signal peptide" evidence="2">
    <location>
        <begin position="1"/>
        <end position="27"/>
    </location>
</feature>